<reference evidence="7 8" key="1">
    <citation type="submission" date="2020-08" db="EMBL/GenBank/DDBJ databases">
        <title>Genomic Encyclopedia of Type Strains, Phase III (KMG-III): the genomes of soil and plant-associated and newly described type strains.</title>
        <authorList>
            <person name="Whitman W."/>
        </authorList>
    </citation>
    <scope>NUCLEOTIDE SEQUENCE [LARGE SCALE GENOMIC DNA]</scope>
    <source>
        <strain evidence="7 8">CECT 5862</strain>
    </source>
</reference>
<feature type="transmembrane region" description="Helical" evidence="5">
    <location>
        <begin position="109"/>
        <end position="127"/>
    </location>
</feature>
<dbReference type="RefSeq" id="WP_183600999.1">
    <property type="nucleotide sequence ID" value="NZ_JACHXK010000006.1"/>
</dbReference>
<evidence type="ECO:0000256" key="1">
    <source>
        <dbReference type="ARBA" id="ARBA00004141"/>
    </source>
</evidence>
<evidence type="ECO:0000313" key="8">
    <source>
        <dbReference type="Proteomes" id="UP000570361"/>
    </source>
</evidence>
<dbReference type="InterPro" id="IPR013525">
    <property type="entry name" value="ABC2_TM"/>
</dbReference>
<evidence type="ECO:0000256" key="2">
    <source>
        <dbReference type="ARBA" id="ARBA00022692"/>
    </source>
</evidence>
<keyword evidence="2 5" id="KW-0812">Transmembrane</keyword>
<dbReference type="AlphaFoldDB" id="A0A7W5FNH0"/>
<evidence type="ECO:0000256" key="3">
    <source>
        <dbReference type="ARBA" id="ARBA00022989"/>
    </source>
</evidence>
<feature type="transmembrane region" description="Helical" evidence="5">
    <location>
        <begin position="178"/>
        <end position="198"/>
    </location>
</feature>
<feature type="transmembrane region" description="Helical" evidence="5">
    <location>
        <begin position="225"/>
        <end position="245"/>
    </location>
</feature>
<evidence type="ECO:0000256" key="4">
    <source>
        <dbReference type="ARBA" id="ARBA00023136"/>
    </source>
</evidence>
<feature type="transmembrane region" description="Helical" evidence="5">
    <location>
        <begin position="21"/>
        <end position="42"/>
    </location>
</feature>
<evidence type="ECO:0000313" key="7">
    <source>
        <dbReference type="EMBL" id="MBB3111132.1"/>
    </source>
</evidence>
<name>A0A7W5FNH0_9BACL</name>
<feature type="transmembrane region" description="Helical" evidence="5">
    <location>
        <begin position="139"/>
        <end position="166"/>
    </location>
</feature>
<keyword evidence="4 5" id="KW-0472">Membrane</keyword>
<accession>A0A7W5FNH0</accession>
<feature type="domain" description="ABC-2 type transporter transmembrane" evidence="6">
    <location>
        <begin position="5"/>
        <end position="207"/>
    </location>
</feature>
<protein>
    <submittedName>
        <fullName evidence="7">ABC-2 type transport system permease protein</fullName>
    </submittedName>
</protein>
<dbReference type="EMBL" id="JACHXK010000006">
    <property type="protein sequence ID" value="MBB3111132.1"/>
    <property type="molecule type" value="Genomic_DNA"/>
</dbReference>
<dbReference type="PANTHER" id="PTHR36832">
    <property type="entry name" value="SLR1174 PROTEIN-RELATED"/>
    <property type="match status" value="1"/>
</dbReference>
<comment type="caution">
    <text evidence="7">The sequence shown here is derived from an EMBL/GenBank/DDBJ whole genome shotgun (WGS) entry which is preliminary data.</text>
</comment>
<proteinExistence type="predicted"/>
<gene>
    <name evidence="7" type="ORF">FHS18_003200</name>
</gene>
<dbReference type="GO" id="GO:0016020">
    <property type="term" value="C:membrane"/>
    <property type="evidence" value="ECO:0007669"/>
    <property type="project" value="UniProtKB-SubCell"/>
</dbReference>
<keyword evidence="8" id="KW-1185">Reference proteome</keyword>
<evidence type="ECO:0000259" key="6">
    <source>
        <dbReference type="Pfam" id="PF01061"/>
    </source>
</evidence>
<keyword evidence="3 5" id="KW-1133">Transmembrane helix</keyword>
<dbReference type="PANTHER" id="PTHR36832:SF2">
    <property type="entry name" value="INTEGRAL MEMBRANE PROTEIN"/>
    <property type="match status" value="1"/>
</dbReference>
<sequence>MFSLTIARKTYAQNLQYRSANLMRTAASIIIGYVYACIWLGVSDREALGEYGAAGMLSYIAFNQACLWTVFTTNSLGIDALVRTGQISVELMRPLHFFRYMASKEWGKIGYQFLFCSVPIYLVYWLLLHIRLPEHPLTWAYTLLALFLGAYISLCMSFMIGIVALWTTESRWLWQLNWSVNVLLSGFFIPIEWLPGWLKHMSQYSPYPSIHYIPTRLYMELSGPATILISLGWAIVLTLLCFGLTRVLRRHLEVQGG</sequence>
<evidence type="ECO:0000256" key="5">
    <source>
        <dbReference type="SAM" id="Phobius"/>
    </source>
</evidence>
<dbReference type="Pfam" id="PF01061">
    <property type="entry name" value="ABC2_membrane"/>
    <property type="match status" value="1"/>
</dbReference>
<comment type="subcellular location">
    <subcellularLocation>
        <location evidence="1">Membrane</location>
        <topology evidence="1">Multi-pass membrane protein</topology>
    </subcellularLocation>
</comment>
<dbReference type="GO" id="GO:0140359">
    <property type="term" value="F:ABC-type transporter activity"/>
    <property type="evidence" value="ECO:0007669"/>
    <property type="project" value="InterPro"/>
</dbReference>
<organism evidence="7 8">
    <name type="scientific">Paenibacillus phyllosphaerae</name>
    <dbReference type="NCBI Taxonomy" id="274593"/>
    <lineage>
        <taxon>Bacteria</taxon>
        <taxon>Bacillati</taxon>
        <taxon>Bacillota</taxon>
        <taxon>Bacilli</taxon>
        <taxon>Bacillales</taxon>
        <taxon>Paenibacillaceae</taxon>
        <taxon>Paenibacillus</taxon>
    </lineage>
</organism>
<dbReference type="Proteomes" id="UP000570361">
    <property type="component" value="Unassembled WGS sequence"/>
</dbReference>